<evidence type="ECO:0000256" key="1">
    <source>
        <dbReference type="ARBA" id="ARBA00022946"/>
    </source>
</evidence>
<dbReference type="PANTHER" id="PTHR22602">
    <property type="entry name" value="TRANSFERASE CAF17, MITOCHONDRIAL-RELATED"/>
    <property type="match status" value="1"/>
</dbReference>
<keyword evidence="1" id="KW-0809">Transit peptide</keyword>
<dbReference type="OrthoDB" id="9796287at2"/>
<feature type="domain" description="CAF17 C-terminal" evidence="2">
    <location>
        <begin position="196"/>
        <end position="267"/>
    </location>
</feature>
<dbReference type="RefSeq" id="WP_141147372.1">
    <property type="nucleotide sequence ID" value="NZ_VHLG01000001.1"/>
</dbReference>
<protein>
    <submittedName>
        <fullName evidence="3">Folate-binding protein YgfZ</fullName>
    </submittedName>
</protein>
<dbReference type="PANTHER" id="PTHR22602:SF0">
    <property type="entry name" value="TRANSFERASE CAF17, MITOCHONDRIAL-RELATED"/>
    <property type="match status" value="1"/>
</dbReference>
<dbReference type="GO" id="GO:0016226">
    <property type="term" value="P:iron-sulfur cluster assembly"/>
    <property type="evidence" value="ECO:0007669"/>
    <property type="project" value="TreeGrafter"/>
</dbReference>
<dbReference type="Pfam" id="PF25455">
    <property type="entry name" value="Beta-barrel_CAF17_C"/>
    <property type="match status" value="1"/>
</dbReference>
<dbReference type="InterPro" id="IPR027266">
    <property type="entry name" value="TrmE/GcvT-like"/>
</dbReference>
<dbReference type="InterPro" id="IPR017703">
    <property type="entry name" value="YgfZ/GCV_T_CS"/>
</dbReference>
<comment type="caution">
    <text evidence="3">The sequence shown here is derived from an EMBL/GenBank/DDBJ whole genome shotgun (WGS) entry which is preliminary data.</text>
</comment>
<proteinExistence type="predicted"/>
<evidence type="ECO:0000313" key="3">
    <source>
        <dbReference type="EMBL" id="TPW33433.1"/>
    </source>
</evidence>
<dbReference type="InterPro" id="IPR057460">
    <property type="entry name" value="CAF17_C"/>
</dbReference>
<dbReference type="Proteomes" id="UP000318801">
    <property type="component" value="Unassembled WGS sequence"/>
</dbReference>
<name>A0A506UJK0_9HYPH</name>
<keyword evidence="4" id="KW-1185">Reference proteome</keyword>
<accession>A0A506UJK0</accession>
<dbReference type="EMBL" id="VHLG01000001">
    <property type="protein sequence ID" value="TPW33433.1"/>
    <property type="molecule type" value="Genomic_DNA"/>
</dbReference>
<evidence type="ECO:0000259" key="2">
    <source>
        <dbReference type="Pfam" id="PF25455"/>
    </source>
</evidence>
<dbReference type="PIRSF" id="PIRSF006487">
    <property type="entry name" value="GcvT"/>
    <property type="match status" value="1"/>
</dbReference>
<dbReference type="Gene3D" id="3.30.1360.120">
    <property type="entry name" value="Probable tRNA modification gtpase trme, domain 1"/>
    <property type="match status" value="2"/>
</dbReference>
<organism evidence="3 4">
    <name type="scientific">Martelella alba</name>
    <dbReference type="NCBI Taxonomy" id="2590451"/>
    <lineage>
        <taxon>Bacteria</taxon>
        <taxon>Pseudomonadati</taxon>
        <taxon>Pseudomonadota</taxon>
        <taxon>Alphaproteobacteria</taxon>
        <taxon>Hyphomicrobiales</taxon>
        <taxon>Aurantimonadaceae</taxon>
        <taxon>Martelella</taxon>
    </lineage>
</organism>
<dbReference type="InterPro" id="IPR045179">
    <property type="entry name" value="YgfZ/GcvT"/>
</dbReference>
<dbReference type="NCBIfam" id="TIGR03317">
    <property type="entry name" value="ygfZ_signature"/>
    <property type="match status" value="1"/>
</dbReference>
<gene>
    <name evidence="3" type="ORF">FJU08_02420</name>
</gene>
<dbReference type="SUPFAM" id="SSF103025">
    <property type="entry name" value="Folate-binding domain"/>
    <property type="match status" value="1"/>
</dbReference>
<evidence type="ECO:0000313" key="4">
    <source>
        <dbReference type="Proteomes" id="UP000318801"/>
    </source>
</evidence>
<sequence length="278" mass="29493">MATFHLAERSRIAIGGPDAEHFLQNLVTTDIESMKPEEAWPGALLTPQGKIWFDFLIARDGDGFVVETDTADVDALVKRLMIYRLRAKVTIDLMAGNGTIVTDKASSAACRDMRFEQAGIELFRAQAPAAITGDGMDGYAQLRVAAGVAEMNRDYASQDAFPHDVLMDRNGALSFTKGCYVGQEVVSRMQHRGTARRRVAHVAAAGNLPASGTVLIAAGKPVGTLGTISGTDGLAIVRIDRIGEAEAAGQPVTADGLAVTVTPFAWSGLTFAPSKSED</sequence>
<dbReference type="AlphaFoldDB" id="A0A506UJK0"/>
<reference evidence="3 4" key="1">
    <citation type="submission" date="2019-06" db="EMBL/GenBank/DDBJ databases">
        <authorList>
            <person name="Li M."/>
        </authorList>
    </citation>
    <scope>NUCLEOTIDE SEQUENCE [LARGE SCALE GENOMIC DNA]</scope>
    <source>
        <strain evidence="3 4">BGMRC2036</strain>
    </source>
</reference>